<evidence type="ECO:0000256" key="4">
    <source>
        <dbReference type="SAM" id="SignalP"/>
    </source>
</evidence>
<evidence type="ECO:0000313" key="6">
    <source>
        <dbReference type="EMBL" id="ONH81800.1"/>
    </source>
</evidence>
<dbReference type="InterPro" id="IPR000914">
    <property type="entry name" value="SBP_5_dom"/>
</dbReference>
<evidence type="ECO:0000256" key="1">
    <source>
        <dbReference type="ARBA" id="ARBA00004418"/>
    </source>
</evidence>
<dbReference type="InterPro" id="IPR039424">
    <property type="entry name" value="SBP_5"/>
</dbReference>
<accession>A0A1S8D2F1</accession>
<feature type="signal peptide" evidence="4">
    <location>
        <begin position="1"/>
        <end position="21"/>
    </location>
</feature>
<evidence type="ECO:0000313" key="7">
    <source>
        <dbReference type="EMBL" id="SUE39205.1"/>
    </source>
</evidence>
<reference evidence="7 9" key="2">
    <citation type="submission" date="2018-06" db="EMBL/GenBank/DDBJ databases">
        <authorList>
            <consortium name="Pathogen Informatics"/>
            <person name="Doyle S."/>
        </authorList>
    </citation>
    <scope>NUCLEOTIDE SEQUENCE [LARGE SCALE GENOMIC DNA]</scope>
    <source>
        <strain evidence="7 9">NCTC13291</strain>
    </source>
</reference>
<evidence type="ECO:0000259" key="5">
    <source>
        <dbReference type="Pfam" id="PF00496"/>
    </source>
</evidence>
<comment type="similarity">
    <text evidence="2">Belongs to the bacterial solute-binding protein 5 family.</text>
</comment>
<dbReference type="PIRSF" id="PIRSF002741">
    <property type="entry name" value="MppA"/>
    <property type="match status" value="1"/>
</dbReference>
<dbReference type="Proteomes" id="UP000054844">
    <property type="component" value="Unassembled WGS sequence"/>
</dbReference>
<dbReference type="GO" id="GO:0030288">
    <property type="term" value="C:outer membrane-bounded periplasmic space"/>
    <property type="evidence" value="ECO:0007669"/>
    <property type="project" value="UniProtKB-ARBA"/>
</dbReference>
<comment type="subcellular location">
    <subcellularLocation>
        <location evidence="1">Periplasm</location>
    </subcellularLocation>
</comment>
<keyword evidence="3 4" id="KW-0732">Signal</keyword>
<feature type="chain" id="PRO_5044062697" evidence="4">
    <location>
        <begin position="22"/>
        <end position="532"/>
    </location>
</feature>
<dbReference type="PANTHER" id="PTHR30290:SF38">
    <property type="entry name" value="D,D-DIPEPTIDE-BINDING PERIPLASMIC PROTEIN DDPA-RELATED"/>
    <property type="match status" value="1"/>
</dbReference>
<dbReference type="GeneID" id="99632198"/>
<dbReference type="EMBL" id="LLWF02000089">
    <property type="protein sequence ID" value="ONH81800.1"/>
    <property type="molecule type" value="Genomic_DNA"/>
</dbReference>
<dbReference type="STRING" id="207340.APZ41_017935"/>
<dbReference type="PANTHER" id="PTHR30290">
    <property type="entry name" value="PERIPLASMIC BINDING COMPONENT OF ABC TRANSPORTER"/>
    <property type="match status" value="1"/>
</dbReference>
<dbReference type="GO" id="GO:1904680">
    <property type="term" value="F:peptide transmembrane transporter activity"/>
    <property type="evidence" value="ECO:0007669"/>
    <property type="project" value="TreeGrafter"/>
</dbReference>
<dbReference type="InterPro" id="IPR006311">
    <property type="entry name" value="TAT_signal"/>
</dbReference>
<dbReference type="InterPro" id="IPR030678">
    <property type="entry name" value="Peptide/Ni-bd"/>
</dbReference>
<dbReference type="EMBL" id="UGVN01000001">
    <property type="protein sequence ID" value="SUE39205.1"/>
    <property type="molecule type" value="Genomic_DNA"/>
</dbReference>
<proteinExistence type="inferred from homology"/>
<evidence type="ECO:0000313" key="8">
    <source>
        <dbReference type="Proteomes" id="UP000054844"/>
    </source>
</evidence>
<dbReference type="OrthoDB" id="7233744at2"/>
<organism evidence="6 8">
    <name type="scientific">Roseomonas mucosa</name>
    <dbReference type="NCBI Taxonomy" id="207340"/>
    <lineage>
        <taxon>Bacteria</taxon>
        <taxon>Pseudomonadati</taxon>
        <taxon>Pseudomonadota</taxon>
        <taxon>Alphaproteobacteria</taxon>
        <taxon>Acetobacterales</taxon>
        <taxon>Roseomonadaceae</taxon>
        <taxon>Roseomonas</taxon>
    </lineage>
</organism>
<dbReference type="Proteomes" id="UP000254919">
    <property type="component" value="Unassembled WGS sequence"/>
</dbReference>
<reference evidence="6 8" key="1">
    <citation type="submission" date="2016-12" db="EMBL/GenBank/DDBJ databases">
        <title>Draft genome sequence of Roseomonas mucosa strain AU37, isolated from a peripheral intravenous catheter.</title>
        <authorList>
            <person name="Choudhury M.A."/>
            <person name="Sidjabat H.E."/>
            <person name="Wailan A.M."/>
            <person name="Zhang L."/>
            <person name="Marsh N.M."/>
            <person name="Rickard C.M."/>
            <person name="Davies M."/>
            <person name="Mcmillan D.J."/>
        </authorList>
    </citation>
    <scope>NUCLEOTIDE SEQUENCE [LARGE SCALE GENOMIC DNA]</scope>
    <source>
        <strain evidence="6 8">SAVE376</strain>
    </source>
</reference>
<dbReference type="Gene3D" id="3.10.105.10">
    <property type="entry name" value="Dipeptide-binding Protein, Domain 3"/>
    <property type="match status" value="1"/>
</dbReference>
<sequence>MFQRRHLLQLGAAALAAPALAAPRIAQATSQRVLKFVPQSDLTVLDPVWTTATVTRNHAFLVFDTLYGLDTDFRPHPQMAEGHVVEADGRAWNIRLRPGLMFHDGTPVLARDCVASLQRWGRRDAFGQSLMAVTEALEAQDDRTIRFRLKRPFPLLVHALAKSTATVPVIMPERLAKTDAFTQVPEIVGSGPYRFLPAERLTGARVVYEKFAGYRPRENGEPSWTSGPKQAHFERVEWNILPDAATAAAALQSGEVDWWESLSPDLAPMLRRDRNLRFQPQDPTGSIGILRFNHLQPPFDNPAIRRAVLGAVSQADYMSAVAGSDTSLWRTGVGVFTPGTPMATDAGMEVLNAPRDMEKVKRDLAAAGYKGEKVVVLGVSDLAVLKAETDVGADMFQRMGMNVDFQAADWGTVVTRRANKGPASQGGWNVHYTGFNGIDFVNPVGHLPLRGNGDGAWFGWPGSPRLEELRDAWMFSEGLEQQKTIAVEMQRQAWQDVPYIPLGQYFVLQGYRRDLAGMLPAFPVFWNVRRSA</sequence>
<evidence type="ECO:0000313" key="9">
    <source>
        <dbReference type="Proteomes" id="UP000254919"/>
    </source>
</evidence>
<dbReference type="SUPFAM" id="SSF53850">
    <property type="entry name" value="Periplasmic binding protein-like II"/>
    <property type="match status" value="1"/>
</dbReference>
<dbReference type="Gene3D" id="3.40.190.10">
    <property type="entry name" value="Periplasmic binding protein-like II"/>
    <property type="match status" value="1"/>
</dbReference>
<name>A0A1S8D2F1_9PROT</name>
<evidence type="ECO:0000256" key="3">
    <source>
        <dbReference type="ARBA" id="ARBA00022729"/>
    </source>
</evidence>
<feature type="domain" description="Solute-binding protein family 5" evidence="5">
    <location>
        <begin position="75"/>
        <end position="432"/>
    </location>
</feature>
<dbReference type="GO" id="GO:0015833">
    <property type="term" value="P:peptide transport"/>
    <property type="evidence" value="ECO:0007669"/>
    <property type="project" value="TreeGrafter"/>
</dbReference>
<dbReference type="PROSITE" id="PS51318">
    <property type="entry name" value="TAT"/>
    <property type="match status" value="1"/>
</dbReference>
<dbReference type="CDD" id="cd08502">
    <property type="entry name" value="PBP2_NikA_DppA_OppA_like_16"/>
    <property type="match status" value="1"/>
</dbReference>
<dbReference type="AlphaFoldDB" id="A0A1S8D2F1"/>
<keyword evidence="8" id="KW-1185">Reference proteome</keyword>
<gene>
    <name evidence="7" type="primary">gsiB_7</name>
    <name evidence="6" type="ORF">APZ41_017935</name>
    <name evidence="7" type="ORF">NCTC13291_01144</name>
</gene>
<protein>
    <submittedName>
        <fullName evidence="6">ABC transporter substrate-binding protein</fullName>
    </submittedName>
    <submittedName>
        <fullName evidence="7">Glutathione-binding protein gsiB</fullName>
    </submittedName>
</protein>
<evidence type="ECO:0000256" key="2">
    <source>
        <dbReference type="ARBA" id="ARBA00005695"/>
    </source>
</evidence>
<dbReference type="RefSeq" id="WP_019462948.1">
    <property type="nucleotide sequence ID" value="NZ_AP031462.1"/>
</dbReference>
<dbReference type="GO" id="GO:0043190">
    <property type="term" value="C:ATP-binding cassette (ABC) transporter complex"/>
    <property type="evidence" value="ECO:0007669"/>
    <property type="project" value="InterPro"/>
</dbReference>
<dbReference type="Pfam" id="PF00496">
    <property type="entry name" value="SBP_bac_5"/>
    <property type="match status" value="1"/>
</dbReference>